<dbReference type="SUPFAM" id="SSF50156">
    <property type="entry name" value="PDZ domain-like"/>
    <property type="match status" value="1"/>
</dbReference>
<dbReference type="InterPro" id="IPR000719">
    <property type="entry name" value="Prot_kinase_dom"/>
</dbReference>
<evidence type="ECO:0000259" key="2">
    <source>
        <dbReference type="PROSITE" id="PS50011"/>
    </source>
</evidence>
<protein>
    <submittedName>
        <fullName evidence="5">Uncharacterized protein</fullName>
    </submittedName>
</protein>
<evidence type="ECO:0000313" key="6">
    <source>
        <dbReference type="Proteomes" id="UP001165060"/>
    </source>
</evidence>
<sequence>MAVELRALERLGELRPGSPHFPAYLGSWEGEWGQGALLERVAGPSLASLNASSLPALFPGCAHPGDALVLQLLLSLAALHECQIVHRDVKPENLLLCPRPPRSPGSPDSPDSPSPPPSLKLIDFGSCAILAPARPLSGLLSALRGLPPASGVSPTSAAVSPIYAAPEIYIDPARHPYAFDVYSAAVVWCGLLFRLDDAKALASFKQQLASAGHDLALWLRGSLAATVLPESTEAGLAELSRFGYRPWRLLRRMLSAAPSDRPTAAACAEEVRSWAELPPTAPSPPPSVDDFLKAVVPPDGALGCDLPAGPRELVTAQFKAGKPLGLILADDEVKAGVYVTEVLPRSQASRNGRVLPGDRLLSVCSVSVKTFAQACDVITGSPASVLGMTYLAARPPTYRSRNQRVGKHTSTGRRPFNEDAVISKPYSNGGAVLGGVFDGHGGGAASGFAEQNFCRVLEERLELRGSGVDAALLSAAWSSLCQEYIDTCGVDEAERCAADYDGIFGVVRGFMTAAGISAGTTATVCLLNRSKFSLLNCGDSRGVVYSEAGSPLAATVDHRPSSLSEAERLGAGGFPPPACGAGGNLRVRVPLDDGSTYLYAVSRSLEADENARAAGIVYDADVLEVEAGFGDFCLLATDGFWDVFDVASAGAKARDMLREKILNVNEIAERLCADAIAQGSVDNVSCVIVLNEK</sequence>
<evidence type="ECO:0000313" key="5">
    <source>
        <dbReference type="EMBL" id="GMI57473.1"/>
    </source>
</evidence>
<dbReference type="Pfam" id="PF00481">
    <property type="entry name" value="PP2C"/>
    <property type="match status" value="1"/>
</dbReference>
<keyword evidence="6" id="KW-1185">Reference proteome</keyword>
<dbReference type="InterPro" id="IPR011009">
    <property type="entry name" value="Kinase-like_dom_sf"/>
</dbReference>
<dbReference type="SUPFAM" id="SSF81606">
    <property type="entry name" value="PP2C-like"/>
    <property type="match status" value="1"/>
</dbReference>
<dbReference type="Gene3D" id="2.30.42.10">
    <property type="match status" value="1"/>
</dbReference>
<proteinExistence type="predicted"/>
<accession>A0ABQ6NCN8</accession>
<dbReference type="InterPro" id="IPR036457">
    <property type="entry name" value="PPM-type-like_dom_sf"/>
</dbReference>
<dbReference type="InterPro" id="IPR036034">
    <property type="entry name" value="PDZ_sf"/>
</dbReference>
<dbReference type="InterPro" id="IPR015655">
    <property type="entry name" value="PP2C"/>
</dbReference>
<feature type="domain" description="PDZ" evidence="3">
    <location>
        <begin position="313"/>
        <end position="385"/>
    </location>
</feature>
<dbReference type="Gene3D" id="1.10.510.10">
    <property type="entry name" value="Transferase(Phosphotransferase) domain 1"/>
    <property type="match status" value="1"/>
</dbReference>
<gene>
    <name evidence="5" type="ORF">TeGR_g2209</name>
</gene>
<dbReference type="InterPro" id="IPR001478">
    <property type="entry name" value="PDZ"/>
</dbReference>
<evidence type="ECO:0000259" key="4">
    <source>
        <dbReference type="PROSITE" id="PS51746"/>
    </source>
</evidence>
<dbReference type="SMART" id="SM00220">
    <property type="entry name" value="S_TKc"/>
    <property type="match status" value="1"/>
</dbReference>
<dbReference type="PANTHER" id="PTHR47992">
    <property type="entry name" value="PROTEIN PHOSPHATASE"/>
    <property type="match status" value="1"/>
</dbReference>
<dbReference type="Pfam" id="PF00595">
    <property type="entry name" value="PDZ"/>
    <property type="match status" value="1"/>
</dbReference>
<comment type="caution">
    <text evidence="5">The sequence shown here is derived from an EMBL/GenBank/DDBJ whole genome shotgun (WGS) entry which is preliminary data.</text>
</comment>
<dbReference type="EMBL" id="BRYB01006431">
    <property type="protein sequence ID" value="GMI57473.1"/>
    <property type="molecule type" value="Genomic_DNA"/>
</dbReference>
<dbReference type="SUPFAM" id="SSF56112">
    <property type="entry name" value="Protein kinase-like (PK-like)"/>
    <property type="match status" value="1"/>
</dbReference>
<organism evidence="5 6">
    <name type="scientific">Tetraparma gracilis</name>
    <dbReference type="NCBI Taxonomy" id="2962635"/>
    <lineage>
        <taxon>Eukaryota</taxon>
        <taxon>Sar</taxon>
        <taxon>Stramenopiles</taxon>
        <taxon>Ochrophyta</taxon>
        <taxon>Bolidophyceae</taxon>
        <taxon>Parmales</taxon>
        <taxon>Triparmaceae</taxon>
        <taxon>Tetraparma</taxon>
    </lineage>
</organism>
<dbReference type="PROSITE" id="PS50011">
    <property type="entry name" value="PROTEIN_KINASE_DOM"/>
    <property type="match status" value="1"/>
</dbReference>
<evidence type="ECO:0000259" key="3">
    <source>
        <dbReference type="PROSITE" id="PS50106"/>
    </source>
</evidence>
<reference evidence="5 6" key="1">
    <citation type="journal article" date="2023" name="Commun. Biol.">
        <title>Genome analysis of Parmales, the sister group of diatoms, reveals the evolutionary specialization of diatoms from phago-mixotrophs to photoautotrophs.</title>
        <authorList>
            <person name="Ban H."/>
            <person name="Sato S."/>
            <person name="Yoshikawa S."/>
            <person name="Yamada K."/>
            <person name="Nakamura Y."/>
            <person name="Ichinomiya M."/>
            <person name="Sato N."/>
            <person name="Blanc-Mathieu R."/>
            <person name="Endo H."/>
            <person name="Kuwata A."/>
            <person name="Ogata H."/>
        </authorList>
    </citation>
    <scope>NUCLEOTIDE SEQUENCE [LARGE SCALE GENOMIC DNA]</scope>
</reference>
<dbReference type="PROSITE" id="PS00108">
    <property type="entry name" value="PROTEIN_KINASE_ST"/>
    <property type="match status" value="1"/>
</dbReference>
<feature type="domain" description="Protein kinase" evidence="2">
    <location>
        <begin position="1"/>
        <end position="275"/>
    </location>
</feature>
<dbReference type="InterPro" id="IPR008271">
    <property type="entry name" value="Ser/Thr_kinase_AS"/>
</dbReference>
<dbReference type="Proteomes" id="UP001165060">
    <property type="component" value="Unassembled WGS sequence"/>
</dbReference>
<dbReference type="Gene3D" id="3.60.40.10">
    <property type="entry name" value="PPM-type phosphatase domain"/>
    <property type="match status" value="1"/>
</dbReference>
<evidence type="ECO:0000256" key="1">
    <source>
        <dbReference type="SAM" id="MobiDB-lite"/>
    </source>
</evidence>
<dbReference type="CDD" id="cd00136">
    <property type="entry name" value="PDZ_canonical"/>
    <property type="match status" value="1"/>
</dbReference>
<dbReference type="PROSITE" id="PS51746">
    <property type="entry name" value="PPM_2"/>
    <property type="match status" value="1"/>
</dbReference>
<feature type="domain" description="PPM-type phosphatase" evidence="4">
    <location>
        <begin position="404"/>
        <end position="691"/>
    </location>
</feature>
<dbReference type="SMART" id="SM00332">
    <property type="entry name" value="PP2Cc"/>
    <property type="match status" value="1"/>
</dbReference>
<name>A0ABQ6NCN8_9STRA</name>
<dbReference type="CDD" id="cd00143">
    <property type="entry name" value="PP2Cc"/>
    <property type="match status" value="1"/>
</dbReference>
<dbReference type="SMART" id="SM00228">
    <property type="entry name" value="PDZ"/>
    <property type="match status" value="1"/>
</dbReference>
<dbReference type="Pfam" id="PF00069">
    <property type="entry name" value="Pkinase"/>
    <property type="match status" value="1"/>
</dbReference>
<dbReference type="InterPro" id="IPR001932">
    <property type="entry name" value="PPM-type_phosphatase-like_dom"/>
</dbReference>
<dbReference type="PROSITE" id="PS50106">
    <property type="entry name" value="PDZ"/>
    <property type="match status" value="1"/>
</dbReference>
<feature type="region of interest" description="Disordered" evidence="1">
    <location>
        <begin position="96"/>
        <end position="116"/>
    </location>
</feature>